<dbReference type="InterPro" id="IPR006095">
    <property type="entry name" value="Glu/Leu/Phe/Val/Trp_DH"/>
</dbReference>
<dbReference type="PROSITE" id="PS00074">
    <property type="entry name" value="GLFV_DEHYDROGENASE"/>
    <property type="match status" value="1"/>
</dbReference>
<dbReference type="PATRIC" id="fig|1618369.3.peg.426"/>
<dbReference type="InterPro" id="IPR036291">
    <property type="entry name" value="NAD(P)-bd_dom_sf"/>
</dbReference>
<accession>A0A0G1C2R3</accession>
<evidence type="ECO:0000313" key="5">
    <source>
        <dbReference type="EMBL" id="KKS79749.1"/>
    </source>
</evidence>
<reference evidence="5 6" key="1">
    <citation type="journal article" date="2015" name="Nature">
        <title>rRNA introns, odd ribosomes, and small enigmatic genomes across a large radiation of phyla.</title>
        <authorList>
            <person name="Brown C.T."/>
            <person name="Hug L.A."/>
            <person name="Thomas B.C."/>
            <person name="Sharon I."/>
            <person name="Castelle C.J."/>
            <person name="Singh A."/>
            <person name="Wilkins M.J."/>
            <person name="Williams K.H."/>
            <person name="Banfield J.F."/>
        </authorList>
    </citation>
    <scope>NUCLEOTIDE SEQUENCE [LARGE SCALE GENOMIC DNA]</scope>
</reference>
<dbReference type="SUPFAM" id="SSF51735">
    <property type="entry name" value="NAD(P)-binding Rossmann-fold domains"/>
    <property type="match status" value="1"/>
</dbReference>
<dbReference type="InterPro" id="IPR033524">
    <property type="entry name" value="Glu/Leu/Phe/Val_DH_AS"/>
</dbReference>
<dbReference type="PRINTS" id="PR00082">
    <property type="entry name" value="GLFDHDRGNASE"/>
</dbReference>
<dbReference type="InterPro" id="IPR046346">
    <property type="entry name" value="Aminoacid_DH-like_N_sf"/>
</dbReference>
<dbReference type="SUPFAM" id="SSF53223">
    <property type="entry name" value="Aminoacid dehydrogenase-like, N-terminal domain"/>
    <property type="match status" value="1"/>
</dbReference>
<dbReference type="STRING" id="1618369.UV54_C0029G0008"/>
<dbReference type="GO" id="GO:0004352">
    <property type="term" value="F:glutamate dehydrogenase (NAD+) activity"/>
    <property type="evidence" value="ECO:0007669"/>
    <property type="project" value="TreeGrafter"/>
</dbReference>
<dbReference type="EMBL" id="LCEW01000029">
    <property type="protein sequence ID" value="KKS79749.1"/>
    <property type="molecule type" value="Genomic_DNA"/>
</dbReference>
<evidence type="ECO:0000256" key="3">
    <source>
        <dbReference type="RuleBase" id="RU004417"/>
    </source>
</evidence>
<keyword evidence="2 3" id="KW-0560">Oxidoreductase</keyword>
<evidence type="ECO:0000259" key="4">
    <source>
        <dbReference type="SMART" id="SM00839"/>
    </source>
</evidence>
<comment type="caution">
    <text evidence="5">The sequence shown here is derived from an EMBL/GenBank/DDBJ whole genome shotgun (WGS) entry which is preliminary data.</text>
</comment>
<feature type="domain" description="Glutamate/phenylalanine/leucine/valine/L-tryptophan dehydrogenase C-terminal" evidence="4">
    <location>
        <begin position="180"/>
        <end position="312"/>
    </location>
</feature>
<organism evidence="5 6">
    <name type="scientific">Candidatus Beckwithbacteria bacterium GW2011_GWA2_43_10</name>
    <dbReference type="NCBI Taxonomy" id="1618369"/>
    <lineage>
        <taxon>Bacteria</taxon>
        <taxon>Candidatus Beckwithiibacteriota</taxon>
    </lineage>
</organism>
<dbReference type="InterPro" id="IPR006097">
    <property type="entry name" value="Glu/Leu/Phe/Val/Trp_DH_dimer"/>
</dbReference>
<dbReference type="PANTHER" id="PTHR11606">
    <property type="entry name" value="GLUTAMATE DEHYDROGENASE"/>
    <property type="match status" value="1"/>
</dbReference>
<dbReference type="AlphaFoldDB" id="A0A0G1C2R3"/>
<protein>
    <submittedName>
        <fullName evidence="5">Glutamate dehydrogenase</fullName>
    </submittedName>
</protein>
<dbReference type="Gene3D" id="3.40.50.10860">
    <property type="entry name" value="Leucine Dehydrogenase, chain A, domain 1"/>
    <property type="match status" value="1"/>
</dbReference>
<evidence type="ECO:0000256" key="2">
    <source>
        <dbReference type="ARBA" id="ARBA00023002"/>
    </source>
</evidence>
<dbReference type="Proteomes" id="UP000034213">
    <property type="component" value="Unassembled WGS sequence"/>
</dbReference>
<dbReference type="GO" id="GO:0006538">
    <property type="term" value="P:L-glutamate catabolic process"/>
    <property type="evidence" value="ECO:0007669"/>
    <property type="project" value="TreeGrafter"/>
</dbReference>
<dbReference type="Pfam" id="PF02812">
    <property type="entry name" value="ELFV_dehydrog_N"/>
    <property type="match status" value="1"/>
</dbReference>
<dbReference type="InterPro" id="IPR006096">
    <property type="entry name" value="Glu/Leu/Phe/Val/Trp_DH_C"/>
</dbReference>
<comment type="similarity">
    <text evidence="1 3">Belongs to the Glu/Leu/Phe/Val dehydrogenases family.</text>
</comment>
<dbReference type="Gene3D" id="3.40.50.720">
    <property type="entry name" value="NAD(P)-binding Rossmann-like Domain"/>
    <property type="match status" value="1"/>
</dbReference>
<gene>
    <name evidence="5" type="ORF">UV54_C0029G0008</name>
</gene>
<dbReference type="Pfam" id="PF00208">
    <property type="entry name" value="ELFV_dehydrog"/>
    <property type="match status" value="1"/>
</dbReference>
<evidence type="ECO:0000256" key="1">
    <source>
        <dbReference type="ARBA" id="ARBA00006382"/>
    </source>
</evidence>
<proteinExistence type="inferred from homology"/>
<sequence>MNNLYQNAVKQLETVAKYINLQGRILEELKSPKRVIKADLRIKMDNGKYQTFKAFRSQHNDAVGPYKGGIRFHPNVSEDEMKALSMWMTWKCSVVGIPFGGAKGGITCDPKSMSEGELERLSRVYIQAIAKHIGPWKDVPAPDVNTSGREMAWMVDEYEKIIGRHEPGVITGKPLELGGSLGRTEATGLGGVYVLEQLRKTWKGRILPKNITIAVQGVGNVGSWFINFAKKAGYQIVAWSNSKGGEYQNKKITNEELLELPVDVLVPAALENQITQDNAGKIKAKYIIEMANGPVTPEADEVLHEKIKENYG</sequence>
<dbReference type="SMART" id="SM00839">
    <property type="entry name" value="ELFV_dehydrog"/>
    <property type="match status" value="1"/>
</dbReference>
<dbReference type="FunFam" id="3.40.50.10860:FF:000003">
    <property type="entry name" value="Glutamate dehydrogenase"/>
    <property type="match status" value="1"/>
</dbReference>
<dbReference type="PANTHER" id="PTHR11606:SF13">
    <property type="entry name" value="GLUTAMATE DEHYDROGENASE 1, MITOCHONDRIAL"/>
    <property type="match status" value="1"/>
</dbReference>
<evidence type="ECO:0000313" key="6">
    <source>
        <dbReference type="Proteomes" id="UP000034213"/>
    </source>
</evidence>
<name>A0A0G1C2R3_9BACT</name>